<dbReference type="PROSITE" id="PS00610">
    <property type="entry name" value="NA_NEUROTRAN_SYMP_1"/>
    <property type="match status" value="1"/>
</dbReference>
<evidence type="ECO:0000256" key="6">
    <source>
        <dbReference type="RuleBase" id="RU003732"/>
    </source>
</evidence>
<dbReference type="NCBIfam" id="NF037979">
    <property type="entry name" value="Na_transp"/>
    <property type="match status" value="1"/>
</dbReference>
<feature type="transmembrane region" description="Helical" evidence="7">
    <location>
        <begin position="362"/>
        <end position="379"/>
    </location>
</feature>
<feature type="transmembrane region" description="Helical" evidence="7">
    <location>
        <begin position="325"/>
        <end position="350"/>
    </location>
</feature>
<keyword evidence="4 7" id="KW-1133">Transmembrane helix</keyword>
<feature type="transmembrane region" description="Helical" evidence="7">
    <location>
        <begin position="277"/>
        <end position="295"/>
    </location>
</feature>
<dbReference type="CDD" id="cd10333">
    <property type="entry name" value="LeuT-like_sbd"/>
    <property type="match status" value="1"/>
</dbReference>
<evidence type="ECO:0000313" key="9">
    <source>
        <dbReference type="Proteomes" id="UP001501510"/>
    </source>
</evidence>
<feature type="transmembrane region" description="Helical" evidence="7">
    <location>
        <begin position="233"/>
        <end position="257"/>
    </location>
</feature>
<feature type="transmembrane region" description="Helical" evidence="7">
    <location>
        <begin position="399"/>
        <end position="419"/>
    </location>
</feature>
<proteinExistence type="inferred from homology"/>
<evidence type="ECO:0000256" key="1">
    <source>
        <dbReference type="ARBA" id="ARBA00004141"/>
    </source>
</evidence>
<name>A0ABN1JU14_9CLOT</name>
<dbReference type="Pfam" id="PF00209">
    <property type="entry name" value="SNF"/>
    <property type="match status" value="2"/>
</dbReference>
<keyword evidence="5 7" id="KW-0472">Membrane</keyword>
<protein>
    <recommendedName>
        <fullName evidence="6">Transporter</fullName>
    </recommendedName>
</protein>
<keyword evidence="9" id="KW-1185">Reference proteome</keyword>
<accession>A0ABN1JU14</accession>
<dbReference type="Proteomes" id="UP001501510">
    <property type="component" value="Unassembled WGS sequence"/>
</dbReference>
<evidence type="ECO:0000256" key="2">
    <source>
        <dbReference type="ARBA" id="ARBA00022448"/>
    </source>
</evidence>
<dbReference type="PRINTS" id="PR00176">
    <property type="entry name" value="NANEUSMPORT"/>
</dbReference>
<dbReference type="PANTHER" id="PTHR42948">
    <property type="entry name" value="TRANSPORTER"/>
    <property type="match status" value="1"/>
</dbReference>
<organism evidence="8 9">
    <name type="scientific">Clostridium oceanicum</name>
    <dbReference type="NCBI Taxonomy" id="1543"/>
    <lineage>
        <taxon>Bacteria</taxon>
        <taxon>Bacillati</taxon>
        <taxon>Bacillota</taxon>
        <taxon>Clostridia</taxon>
        <taxon>Eubacteriales</taxon>
        <taxon>Clostridiaceae</taxon>
        <taxon>Clostridium</taxon>
    </lineage>
</organism>
<feature type="transmembrane region" description="Helical" evidence="7">
    <location>
        <begin position="88"/>
        <end position="108"/>
    </location>
</feature>
<keyword evidence="2 6" id="KW-0813">Transport</keyword>
<feature type="transmembrane region" description="Helical" evidence="7">
    <location>
        <begin position="155"/>
        <end position="174"/>
    </location>
</feature>
<keyword evidence="6" id="KW-0769">Symport</keyword>
<feature type="transmembrane region" description="Helical" evidence="7">
    <location>
        <begin position="439"/>
        <end position="459"/>
    </location>
</feature>
<feature type="transmembrane region" description="Helical" evidence="7">
    <location>
        <begin position="42"/>
        <end position="63"/>
    </location>
</feature>
<feature type="transmembrane region" description="Helical" evidence="7">
    <location>
        <begin position="12"/>
        <end position="30"/>
    </location>
</feature>
<comment type="similarity">
    <text evidence="6">Belongs to the sodium:neurotransmitter symporter (SNF) (TC 2.A.22) family.</text>
</comment>
<evidence type="ECO:0000256" key="7">
    <source>
        <dbReference type="SAM" id="Phobius"/>
    </source>
</evidence>
<evidence type="ECO:0000256" key="4">
    <source>
        <dbReference type="ARBA" id="ARBA00022989"/>
    </source>
</evidence>
<dbReference type="InterPro" id="IPR037272">
    <property type="entry name" value="SNS_sf"/>
</dbReference>
<evidence type="ECO:0000256" key="3">
    <source>
        <dbReference type="ARBA" id="ARBA00022692"/>
    </source>
</evidence>
<feature type="transmembrane region" description="Helical" evidence="7">
    <location>
        <begin position="180"/>
        <end position="198"/>
    </location>
</feature>
<gene>
    <name evidence="8" type="ORF">GCM10008906_34540</name>
</gene>
<sequence length="518" mass="57030">MAKRENWGSKLGLILAMAGNAIGLGNFWRFPYQAAKNGGGAFMVPYIGALLLLGIPIIIIEWMQGRYGGKFGRGTVGHMIYLQSKEKIGAKSSAVLGSICGAIIIGVVTLVNSYYLHIIGWSLGYSVMSVTGGYMDKAVSTGQYFANYIQSPEKVIVFWVISVAFLGFALARGVQKGIEAWAKLLMPLLYVFGVLLIFKAVTLGSPVKPEWSSLKGLSYIWTPRWSELSFKTVLAACGQIFFTLSIGMGIVQNYASYLKEDDDLVTSGLCTVSLNEFAEVILGGTIVIPITYAFMGMEGLQAGVGLTFISLPNIFRAMGGGQLMGALWFFMFFFAGVTSAIAMYNYVVTILEEEMNISRKKASLGVFFLYMIVGIPVMLEPILTKTAELVYLTELDNWVGNYLLIVVGLIEVIVVGWFFGPERATEETNRGSYIKVPKWFYSVLVKYVTPILMITVLVGSTNDFIKDGYFKAVPSFVEKFPNLVPWVNGARIVLVIVLVTGFIITYKAIKRTHKKDFA</sequence>
<evidence type="ECO:0000256" key="5">
    <source>
        <dbReference type="ARBA" id="ARBA00023136"/>
    </source>
</evidence>
<dbReference type="EMBL" id="BAAACG010000019">
    <property type="protein sequence ID" value="GAA0746644.1"/>
    <property type="molecule type" value="Genomic_DNA"/>
</dbReference>
<reference evidence="8 9" key="1">
    <citation type="journal article" date="2019" name="Int. J. Syst. Evol. Microbiol.">
        <title>The Global Catalogue of Microorganisms (GCM) 10K type strain sequencing project: providing services to taxonomists for standard genome sequencing and annotation.</title>
        <authorList>
            <consortium name="The Broad Institute Genomics Platform"/>
            <consortium name="The Broad Institute Genome Sequencing Center for Infectious Disease"/>
            <person name="Wu L."/>
            <person name="Ma J."/>
        </authorList>
    </citation>
    <scope>NUCLEOTIDE SEQUENCE [LARGE SCALE GENOMIC DNA]</scope>
    <source>
        <strain evidence="8 9">JCM 1407</strain>
    </source>
</reference>
<dbReference type="PANTHER" id="PTHR42948:SF1">
    <property type="entry name" value="TRANSPORTER"/>
    <property type="match status" value="1"/>
</dbReference>
<comment type="caution">
    <text evidence="8">The sequence shown here is derived from an EMBL/GenBank/DDBJ whole genome shotgun (WGS) entry which is preliminary data.</text>
</comment>
<dbReference type="SUPFAM" id="SSF161070">
    <property type="entry name" value="SNF-like"/>
    <property type="match status" value="1"/>
</dbReference>
<evidence type="ECO:0000313" key="8">
    <source>
        <dbReference type="EMBL" id="GAA0746644.1"/>
    </source>
</evidence>
<feature type="transmembrane region" description="Helical" evidence="7">
    <location>
        <begin position="489"/>
        <end position="509"/>
    </location>
</feature>
<dbReference type="RefSeq" id="WP_343763692.1">
    <property type="nucleotide sequence ID" value="NZ_BAAACG010000019.1"/>
</dbReference>
<keyword evidence="3 6" id="KW-0812">Transmembrane</keyword>
<dbReference type="PROSITE" id="PS50267">
    <property type="entry name" value="NA_NEUROTRAN_SYMP_3"/>
    <property type="match status" value="1"/>
</dbReference>
<comment type="subcellular location">
    <subcellularLocation>
        <location evidence="1">Membrane</location>
        <topology evidence="1">Multi-pass membrane protein</topology>
    </subcellularLocation>
</comment>
<dbReference type="InterPro" id="IPR000175">
    <property type="entry name" value="Na/ntran_symport"/>
</dbReference>